<dbReference type="RefSeq" id="WP_152127062.1">
    <property type="nucleotide sequence ID" value="NZ_WELI01000019.1"/>
</dbReference>
<gene>
    <name evidence="1" type="ORF">F5984_25400</name>
</gene>
<dbReference type="Proteomes" id="UP000488299">
    <property type="component" value="Unassembled WGS sequence"/>
</dbReference>
<accession>A0A7J5TS49</accession>
<protein>
    <submittedName>
        <fullName evidence="1">Uncharacterized protein</fullName>
    </submittedName>
</protein>
<proteinExistence type="predicted"/>
<evidence type="ECO:0000313" key="2">
    <source>
        <dbReference type="Proteomes" id="UP000488299"/>
    </source>
</evidence>
<dbReference type="AlphaFoldDB" id="A0A7J5TS49"/>
<name>A0A7J5TS49_9BACT</name>
<reference evidence="1 2" key="1">
    <citation type="submission" date="2019-10" db="EMBL/GenBank/DDBJ databases">
        <title>Rudanella paleaurantiibacter sp. nov., isolated from sludge.</title>
        <authorList>
            <person name="Xu S.Q."/>
        </authorList>
    </citation>
    <scope>NUCLEOTIDE SEQUENCE [LARGE SCALE GENOMIC DNA]</scope>
    <source>
        <strain evidence="1 2">HX-22-17</strain>
    </source>
</reference>
<organism evidence="1 2">
    <name type="scientific">Rudanella paleaurantiibacter</name>
    <dbReference type="NCBI Taxonomy" id="2614655"/>
    <lineage>
        <taxon>Bacteria</taxon>
        <taxon>Pseudomonadati</taxon>
        <taxon>Bacteroidota</taxon>
        <taxon>Cytophagia</taxon>
        <taxon>Cytophagales</taxon>
        <taxon>Cytophagaceae</taxon>
        <taxon>Rudanella</taxon>
    </lineage>
</organism>
<evidence type="ECO:0000313" key="1">
    <source>
        <dbReference type="EMBL" id="KAB7725829.1"/>
    </source>
</evidence>
<keyword evidence="2" id="KW-1185">Reference proteome</keyword>
<dbReference type="EMBL" id="WELI01000019">
    <property type="protein sequence ID" value="KAB7725829.1"/>
    <property type="molecule type" value="Genomic_DNA"/>
</dbReference>
<sequence>MSKVFRKIKVDPLTSLNSLNLKISEVKHIDLNDLPPDEAERRVTEAFKFIKKFGEAIVAVKTGDEKNEAVITSVLNSSQNKGQIILLQEPNPVHLYLQIANEHLEAAQPLRNMIRSRNRVDNYFGLLTNYFKEVSQGIIFLVMTLEGFFNQGIQMVPEGYFLDEAGSPLTKNQLEWIDFNSKIRYVMPVISGFDYYTQFNEKYNKIVRINDLRNDLTHLKVSQKKNMTRYEDLNKRLIDFNPLEASELVFHYIMTLYPGYFTEDV</sequence>
<comment type="caution">
    <text evidence="1">The sequence shown here is derived from an EMBL/GenBank/DDBJ whole genome shotgun (WGS) entry which is preliminary data.</text>
</comment>